<protein>
    <submittedName>
        <fullName evidence="1">Anhydro-N-acetylmuramic acid kinase</fullName>
    </submittedName>
</protein>
<dbReference type="AlphaFoldDB" id="A0A1M7K6C3"/>
<dbReference type="PANTHER" id="PTHR30605">
    <property type="entry name" value="ANHYDRO-N-ACETYLMURAMIC ACID KINASE"/>
    <property type="match status" value="1"/>
</dbReference>
<keyword evidence="1" id="KW-0808">Transferase</keyword>
<dbReference type="GO" id="GO:0016301">
    <property type="term" value="F:kinase activity"/>
    <property type="evidence" value="ECO:0007669"/>
    <property type="project" value="UniProtKB-KW"/>
</dbReference>
<proteinExistence type="predicted"/>
<name>A0A1M7K6C3_9BACT</name>
<dbReference type="PANTHER" id="PTHR30605:SF0">
    <property type="entry name" value="ANHYDRO-N-ACETYLMURAMIC ACID KINASE"/>
    <property type="match status" value="1"/>
</dbReference>
<keyword evidence="2" id="KW-1185">Reference proteome</keyword>
<dbReference type="Proteomes" id="UP000184513">
    <property type="component" value="Unassembled WGS sequence"/>
</dbReference>
<dbReference type="Pfam" id="PF03702">
    <property type="entry name" value="AnmK"/>
    <property type="match status" value="1"/>
</dbReference>
<evidence type="ECO:0000313" key="1">
    <source>
        <dbReference type="EMBL" id="SHM60849.1"/>
    </source>
</evidence>
<dbReference type="EMBL" id="FRCY01000002">
    <property type="protein sequence ID" value="SHM60849.1"/>
    <property type="molecule type" value="Genomic_DNA"/>
</dbReference>
<organism evidence="1 2">
    <name type="scientific">Cyclobacterium lianum</name>
    <dbReference type="NCBI Taxonomy" id="388280"/>
    <lineage>
        <taxon>Bacteria</taxon>
        <taxon>Pseudomonadati</taxon>
        <taxon>Bacteroidota</taxon>
        <taxon>Cytophagia</taxon>
        <taxon>Cytophagales</taxon>
        <taxon>Cyclobacteriaceae</taxon>
        <taxon>Cyclobacterium</taxon>
    </lineage>
</organism>
<dbReference type="STRING" id="388280.SAMN04488057_102317"/>
<dbReference type="GO" id="GO:0016773">
    <property type="term" value="F:phosphotransferase activity, alcohol group as acceptor"/>
    <property type="evidence" value="ECO:0007669"/>
    <property type="project" value="InterPro"/>
</dbReference>
<accession>A0A1M7K6C3</accession>
<dbReference type="OrthoDB" id="9763949at2"/>
<dbReference type="GO" id="GO:0009254">
    <property type="term" value="P:peptidoglycan turnover"/>
    <property type="evidence" value="ECO:0007669"/>
    <property type="project" value="InterPro"/>
</dbReference>
<dbReference type="RefSeq" id="WP_073092552.1">
    <property type="nucleotide sequence ID" value="NZ_FRCY01000002.1"/>
</dbReference>
<dbReference type="GO" id="GO:0006040">
    <property type="term" value="P:amino sugar metabolic process"/>
    <property type="evidence" value="ECO:0007669"/>
    <property type="project" value="InterPro"/>
</dbReference>
<dbReference type="GO" id="GO:0005524">
    <property type="term" value="F:ATP binding"/>
    <property type="evidence" value="ECO:0007669"/>
    <property type="project" value="InterPro"/>
</dbReference>
<dbReference type="InterPro" id="IPR043129">
    <property type="entry name" value="ATPase_NBD"/>
</dbReference>
<evidence type="ECO:0000313" key="2">
    <source>
        <dbReference type="Proteomes" id="UP000184513"/>
    </source>
</evidence>
<dbReference type="SUPFAM" id="SSF53067">
    <property type="entry name" value="Actin-like ATPase domain"/>
    <property type="match status" value="1"/>
</dbReference>
<sequence>MKEAKRYEVVGLMSGTSGDGLDFACCSFSKNESWNFEIIEARTVPFPTQLGKALKTAHLLDAASLEILDIQFGHWMGKEVKALCAAYGFRPEAIGSHGHTVFHQPHKGMTKQIGDGYALWQSSGIPVINDFRKLDLILGGQGAPLVPVGDALLFSEYDFALNLGGIANISMEIGNERRAFDTCPFNLLLNHAAQKAGKAFDASGNIARSGKVNELLLEKLERLPYYAISGAKSLAREDIERDFLPILEKAETSVPDTLATLSEHFAGCIADVLLRNAGSAGKKNLLITGGGAYNAFFIENLSAKIHSRIGLSLPENQIIDFKEALVFAFLGVLRMRGENNCLASVTAASRDNCGGTMYGFFPEH</sequence>
<dbReference type="InterPro" id="IPR005338">
    <property type="entry name" value="Anhydro_N_Ac-Mur_kinase"/>
</dbReference>
<reference evidence="1 2" key="1">
    <citation type="submission" date="2016-11" db="EMBL/GenBank/DDBJ databases">
        <authorList>
            <person name="Jaros S."/>
            <person name="Januszkiewicz K."/>
            <person name="Wedrychowicz H."/>
        </authorList>
    </citation>
    <scope>NUCLEOTIDE SEQUENCE [LARGE SCALE GENOMIC DNA]</scope>
    <source>
        <strain evidence="1 2">CGMCC 1.6102</strain>
    </source>
</reference>
<keyword evidence="1" id="KW-0418">Kinase</keyword>
<gene>
    <name evidence="1" type="ORF">SAMN04488057_102317</name>
</gene>
<dbReference type="Gene3D" id="3.30.420.40">
    <property type="match status" value="2"/>
</dbReference>